<name>A0ABR2TPR1_9ROSI</name>
<organism evidence="8 9">
    <name type="scientific">Hibiscus sabdariffa</name>
    <name type="common">roselle</name>
    <dbReference type="NCBI Taxonomy" id="183260"/>
    <lineage>
        <taxon>Eukaryota</taxon>
        <taxon>Viridiplantae</taxon>
        <taxon>Streptophyta</taxon>
        <taxon>Embryophyta</taxon>
        <taxon>Tracheophyta</taxon>
        <taxon>Spermatophyta</taxon>
        <taxon>Magnoliopsida</taxon>
        <taxon>eudicotyledons</taxon>
        <taxon>Gunneridae</taxon>
        <taxon>Pentapetalae</taxon>
        <taxon>rosids</taxon>
        <taxon>malvids</taxon>
        <taxon>Malvales</taxon>
        <taxon>Malvaceae</taxon>
        <taxon>Malvoideae</taxon>
        <taxon>Hibiscus</taxon>
    </lineage>
</organism>
<keyword evidence="9" id="KW-1185">Reference proteome</keyword>
<dbReference type="Gene3D" id="3.40.50.300">
    <property type="entry name" value="P-loop containing nucleotide triphosphate hydrolases"/>
    <property type="match status" value="2"/>
</dbReference>
<evidence type="ECO:0000313" key="8">
    <source>
        <dbReference type="EMBL" id="KAK9039461.1"/>
    </source>
</evidence>
<dbReference type="SMART" id="SM00382">
    <property type="entry name" value="AAA"/>
    <property type="match status" value="1"/>
</dbReference>
<dbReference type="Pfam" id="PF07724">
    <property type="entry name" value="AAA_2"/>
    <property type="match status" value="1"/>
</dbReference>
<evidence type="ECO:0000256" key="5">
    <source>
        <dbReference type="ARBA" id="ARBA00022840"/>
    </source>
</evidence>
<dbReference type="Proteomes" id="UP001396334">
    <property type="component" value="Unassembled WGS sequence"/>
</dbReference>
<dbReference type="Pfam" id="PF10431">
    <property type="entry name" value="ClpB_D2-small"/>
    <property type="match status" value="1"/>
</dbReference>
<dbReference type="InterPro" id="IPR050130">
    <property type="entry name" value="ClpA_ClpB"/>
</dbReference>
<reference evidence="8 9" key="1">
    <citation type="journal article" date="2024" name="G3 (Bethesda)">
        <title>Genome assembly of Hibiscus sabdariffa L. provides insights into metabolisms of medicinal natural products.</title>
        <authorList>
            <person name="Kim T."/>
        </authorList>
    </citation>
    <scope>NUCLEOTIDE SEQUENCE [LARGE SCALE GENOMIC DNA]</scope>
    <source>
        <strain evidence="8">TK-2024</strain>
        <tissue evidence="8">Old leaves</tissue>
    </source>
</reference>
<proteinExistence type="predicted"/>
<keyword evidence="5" id="KW-0067">ATP-binding</keyword>
<dbReference type="Pfam" id="PF17871">
    <property type="entry name" value="AAA_lid_9"/>
    <property type="match status" value="1"/>
</dbReference>
<evidence type="ECO:0000256" key="1">
    <source>
        <dbReference type="ARBA" id="ARBA00004229"/>
    </source>
</evidence>
<evidence type="ECO:0000256" key="2">
    <source>
        <dbReference type="ARBA" id="ARBA00022528"/>
    </source>
</evidence>
<accession>A0ABR2TPR1</accession>
<comment type="subcellular location">
    <subcellularLocation>
        <location evidence="1">Plastid</location>
        <location evidence="1">Chloroplast</location>
    </subcellularLocation>
</comment>
<dbReference type="InterPro" id="IPR001270">
    <property type="entry name" value="ClpA/B"/>
</dbReference>
<evidence type="ECO:0000259" key="7">
    <source>
        <dbReference type="SMART" id="SM01086"/>
    </source>
</evidence>
<dbReference type="InterPro" id="IPR003593">
    <property type="entry name" value="AAA+_ATPase"/>
</dbReference>
<keyword evidence="2" id="KW-0934">Plastid</keyword>
<dbReference type="InterPro" id="IPR036628">
    <property type="entry name" value="Clp_N_dom_sf"/>
</dbReference>
<evidence type="ECO:0000256" key="3">
    <source>
        <dbReference type="ARBA" id="ARBA00022737"/>
    </source>
</evidence>
<dbReference type="EMBL" id="JBBPBN010000004">
    <property type="protein sequence ID" value="KAK9039461.1"/>
    <property type="molecule type" value="Genomic_DNA"/>
</dbReference>
<keyword evidence="3" id="KW-0677">Repeat</keyword>
<dbReference type="SMART" id="SM01086">
    <property type="entry name" value="ClpB_D2-small"/>
    <property type="match status" value="1"/>
</dbReference>
<dbReference type="InterPro" id="IPR027417">
    <property type="entry name" value="P-loop_NTPase"/>
</dbReference>
<dbReference type="InterPro" id="IPR019489">
    <property type="entry name" value="Clp_ATPase_C"/>
</dbReference>
<evidence type="ECO:0000313" key="9">
    <source>
        <dbReference type="Proteomes" id="UP001396334"/>
    </source>
</evidence>
<dbReference type="Gene3D" id="1.10.1780.10">
    <property type="entry name" value="Clp, N-terminal domain"/>
    <property type="match status" value="1"/>
</dbReference>
<feature type="domain" description="Clp ATPase C-terminal" evidence="7">
    <location>
        <begin position="470"/>
        <end position="547"/>
    </location>
</feature>
<evidence type="ECO:0008006" key="10">
    <source>
        <dbReference type="Google" id="ProtNLM"/>
    </source>
</evidence>
<evidence type="ECO:0000259" key="6">
    <source>
        <dbReference type="SMART" id="SM00382"/>
    </source>
</evidence>
<evidence type="ECO:0000256" key="4">
    <source>
        <dbReference type="ARBA" id="ARBA00022741"/>
    </source>
</evidence>
<dbReference type="SUPFAM" id="SSF52540">
    <property type="entry name" value="P-loop containing nucleoside triphosphate hydrolases"/>
    <property type="match status" value="2"/>
</dbReference>
<dbReference type="PANTHER" id="PTHR11638:SF155">
    <property type="entry name" value="CHAPERONE PROTEIN CLPC1, CHLOROPLASTIC-LIKE"/>
    <property type="match status" value="1"/>
</dbReference>
<comment type="caution">
    <text evidence="8">The sequence shown here is derived from an EMBL/GenBank/DDBJ whole genome shotgun (WGS) entry which is preliminary data.</text>
</comment>
<keyword evidence="4" id="KW-0547">Nucleotide-binding</keyword>
<dbReference type="InterPro" id="IPR003959">
    <property type="entry name" value="ATPase_AAA_core"/>
</dbReference>
<dbReference type="InterPro" id="IPR041546">
    <property type="entry name" value="ClpA/ClpB_AAA_lid"/>
</dbReference>
<dbReference type="PRINTS" id="PR00300">
    <property type="entry name" value="CLPPROTEASEA"/>
</dbReference>
<gene>
    <name evidence="8" type="ORF">V6N11_014661</name>
</gene>
<keyword evidence="2" id="KW-0150">Chloroplast</keyword>
<dbReference type="PANTHER" id="PTHR11638">
    <property type="entry name" value="ATP-DEPENDENT CLP PROTEASE"/>
    <property type="match status" value="1"/>
</dbReference>
<protein>
    <recommendedName>
        <fullName evidence="10">Clp R domain-containing protein</fullName>
    </recommendedName>
</protein>
<sequence>MFAREESRRMGDPEIDGHHILFGLISECSIAAKALKSIGIKFKHVRHSYIGPVHLLIRTLRRPEEFAADVLRECLGEVDFKKVYTQVIPMVAQDIECAGLGATTIDECREHIRKDPPPLVRRFLPTEVPEPSAEKTMLILRGLREIEVEDLSPLRAAIGLSDRYISDGVLPDKAIDLMDKAELLEVVRELRREFKLIIKSKKEAEHSLDLDKLKELHHREMELRFQIYTFSKMSETNEIVEEVDIRGIVSSRTGIPIEKLFIDEFDMALKMEETLHKRVIGQEEAVKQVCIFVQYDLWSVLGDKPIDCFFFFGPTGVGKSELAKALAANLFGSEEAVIQLDMREFKDCQSASKLIGSSPEGGKLTEAVRRRPRTVMLFKEIDKAHRVVLRMICHISRSGELEDGEGAIVDFRNTVLIMTSNVGSDVIGTGGAYHNEDSSYNIMEGLGKKKLEQLYKGVHKPCLVIAFRQLTKPEVKHIADIKLKGLSDRLKAKEIQIRVTERFRERVVKKRCDFRYGAWPLCIAITNLEDMIAKKMIARKINKGDSV</sequence>
<dbReference type="CDD" id="cd19499">
    <property type="entry name" value="RecA-like_ClpB_Hsp104-like"/>
    <property type="match status" value="1"/>
</dbReference>
<feature type="domain" description="AAA+ ATPase" evidence="6">
    <location>
        <begin position="305"/>
        <end position="448"/>
    </location>
</feature>